<feature type="transmembrane region" description="Helical" evidence="1">
    <location>
        <begin position="518"/>
        <end position="540"/>
    </location>
</feature>
<dbReference type="PROSITE" id="PS51450">
    <property type="entry name" value="LRR"/>
    <property type="match status" value="1"/>
</dbReference>
<name>D7FVL7_ECTSI</name>
<dbReference type="InterPro" id="IPR032675">
    <property type="entry name" value="LRR_dom_sf"/>
</dbReference>
<dbReference type="Gene3D" id="3.80.10.10">
    <property type="entry name" value="Ribonuclease Inhibitor"/>
    <property type="match status" value="2"/>
</dbReference>
<feature type="transmembrane region" description="Helical" evidence="1">
    <location>
        <begin position="606"/>
        <end position="625"/>
    </location>
</feature>
<dbReference type="eggNOG" id="KOG1217">
    <property type="taxonomic scope" value="Eukaryota"/>
</dbReference>
<dbReference type="InterPro" id="IPR011641">
    <property type="entry name" value="Tyr-kin_ephrin_A/B_rcpt-like"/>
</dbReference>
<dbReference type="AlphaFoldDB" id="D7FVL7"/>
<evidence type="ECO:0000259" key="3">
    <source>
        <dbReference type="Pfam" id="PF07699"/>
    </source>
</evidence>
<feature type="transmembrane region" description="Helical" evidence="1">
    <location>
        <begin position="696"/>
        <end position="715"/>
    </location>
</feature>
<keyword evidence="1" id="KW-1133">Transmembrane helix</keyword>
<dbReference type="InParanoid" id="D7FVL7"/>
<protein>
    <submittedName>
        <fullName evidence="4">Hypothetical leucine rich repeat and GCG domain-containing receptor</fullName>
    </submittedName>
</protein>
<feature type="signal peptide" evidence="2">
    <location>
        <begin position="1"/>
        <end position="25"/>
    </location>
</feature>
<feature type="transmembrane region" description="Helical" evidence="1">
    <location>
        <begin position="727"/>
        <end position="747"/>
    </location>
</feature>
<dbReference type="EMBL" id="FN649760">
    <property type="protein sequence ID" value="CBJ31938.1"/>
    <property type="molecule type" value="Genomic_DNA"/>
</dbReference>
<dbReference type="InterPro" id="IPR009030">
    <property type="entry name" value="Growth_fac_rcpt_cys_sf"/>
</dbReference>
<dbReference type="PANTHER" id="PTHR48010">
    <property type="entry name" value="OS05G0588300 PROTEIN"/>
    <property type="match status" value="1"/>
</dbReference>
<dbReference type="Proteomes" id="UP000002630">
    <property type="component" value="Unassembled WGS sequence"/>
</dbReference>
<dbReference type="Gene3D" id="2.10.50.10">
    <property type="entry name" value="Tumor Necrosis Factor Receptor, subunit A, domain 2"/>
    <property type="match status" value="2"/>
</dbReference>
<keyword evidence="2" id="KW-0732">Signal</keyword>
<dbReference type="InterPro" id="IPR001611">
    <property type="entry name" value="Leu-rich_rpt"/>
</dbReference>
<sequence>MQTLPILGFAAAALLAAQWIRGAGGVSSSYLETQQVGLEALYNATGGEQWASSSGWRDATLGVCDWYGVVCDSDGRNVTGLALAGNGLAGNLSEAVELFDVLSLISIDLSDNELVGPVALGFGLMPDLEVLDLSRNDLSYFPTSWGTEASSLRHLSLQQNEISGIEGELETHSFPRSLSALTVSDNLLTGPVPEDCAQLSVFLADGNEGLNDTSLPSFASYANSSDVVTRHNNMSCPVISGQDTAGRGVHLSLDPSYLGYSHCVCIKGMQGNAEDGCQACPEGTYRGAADLFATRSCKACPTHTWILTTGSETVSQCKCEPGFYDTLGGVGDGVPSCSACPSGSVASDSVGAISVAACSCPAGRYLDEPAETCTDCQAGTYKTTVGNDVSLCVPCPEGTYSPQTGGTSSDTCIPCEAGTYSETSGAGSSSTCLPCPSGTFSAKTGLFEAELCGSCPAGYYSEDEGATSVDVCLPCSSGKYSSEPGASSSRACEPCPDGFSSLGGSHECETLLANSRKWLAIYLAVGASTLAGICIVYYTWQKKVHKKKKLKVDSRTETPLKMTGAKRKAHMWAVFFHTLETIDVITGNALFAYLLDIGAIQGVMQFIYWLAVSLGVALNVFRLYMIIWMKWMLVNVSVAERVDKEGKKVLVVYMPANQYLPGRRRSDRRIMTPDDAKMVLELVKILKHLQINKFKVQLAVVMDLPLTILNLWLLWMVDPELIKSALFLTSLIIAVFSAGKISTLIEYHLELRQRKRKLERLLLLELRSSRNGYDDDVIVEDNSRNDTQEGDECYEQGYPETLLEAHGDLMRNIATTETEVSAKGKSTCRFLNDPEVASQKTESIQLVWRWPSNKTPSL</sequence>
<keyword evidence="1" id="KW-0812">Transmembrane</keyword>
<reference evidence="4 5" key="1">
    <citation type="journal article" date="2010" name="Nature">
        <title>The Ectocarpus genome and the independent evolution of multicellularity in brown algae.</title>
        <authorList>
            <person name="Cock J.M."/>
            <person name="Sterck L."/>
            <person name="Rouze P."/>
            <person name="Scornet D."/>
            <person name="Allen A.E."/>
            <person name="Amoutzias G."/>
            <person name="Anthouard V."/>
            <person name="Artiguenave F."/>
            <person name="Aury J.M."/>
            <person name="Badger J.H."/>
            <person name="Beszteri B."/>
            <person name="Billiau K."/>
            <person name="Bonnet E."/>
            <person name="Bothwell J.H."/>
            <person name="Bowler C."/>
            <person name="Boyen C."/>
            <person name="Brownlee C."/>
            <person name="Carrano C.J."/>
            <person name="Charrier B."/>
            <person name="Cho G.Y."/>
            <person name="Coelho S.M."/>
            <person name="Collen J."/>
            <person name="Corre E."/>
            <person name="Da Silva C."/>
            <person name="Delage L."/>
            <person name="Delaroque N."/>
            <person name="Dittami S.M."/>
            <person name="Doulbeau S."/>
            <person name="Elias M."/>
            <person name="Farnham G."/>
            <person name="Gachon C.M."/>
            <person name="Gschloessl B."/>
            <person name="Heesch S."/>
            <person name="Jabbari K."/>
            <person name="Jubin C."/>
            <person name="Kawai H."/>
            <person name="Kimura K."/>
            <person name="Kloareg B."/>
            <person name="Kupper F.C."/>
            <person name="Lang D."/>
            <person name="Le Bail A."/>
            <person name="Leblanc C."/>
            <person name="Lerouge P."/>
            <person name="Lohr M."/>
            <person name="Lopez P.J."/>
            <person name="Martens C."/>
            <person name="Maumus F."/>
            <person name="Michel G."/>
            <person name="Miranda-Saavedra D."/>
            <person name="Morales J."/>
            <person name="Moreau H."/>
            <person name="Motomura T."/>
            <person name="Nagasato C."/>
            <person name="Napoli C.A."/>
            <person name="Nelson D.R."/>
            <person name="Nyvall-Collen P."/>
            <person name="Peters A.F."/>
            <person name="Pommier C."/>
            <person name="Potin P."/>
            <person name="Poulain J."/>
            <person name="Quesneville H."/>
            <person name="Read B."/>
            <person name="Rensing S.A."/>
            <person name="Ritter A."/>
            <person name="Rousvoal S."/>
            <person name="Samanta M."/>
            <person name="Samson G."/>
            <person name="Schroeder D.C."/>
            <person name="Segurens B."/>
            <person name="Strittmatter M."/>
            <person name="Tonon T."/>
            <person name="Tregear J.W."/>
            <person name="Valentin K."/>
            <person name="von Dassow P."/>
            <person name="Yamagishi T."/>
            <person name="Van de Peer Y."/>
            <person name="Wincker P."/>
        </authorList>
    </citation>
    <scope>NUCLEOTIDE SEQUENCE [LARGE SCALE GENOMIC DNA]</scope>
    <source>
        <strain evidence="5">Ec32 / CCAP1310/4</strain>
    </source>
</reference>
<dbReference type="SUPFAM" id="SSF57184">
    <property type="entry name" value="Growth factor receptor domain"/>
    <property type="match status" value="1"/>
</dbReference>
<feature type="chain" id="PRO_5003095529" evidence="2">
    <location>
        <begin position="26"/>
        <end position="858"/>
    </location>
</feature>
<dbReference type="SUPFAM" id="SSF52058">
    <property type="entry name" value="L domain-like"/>
    <property type="match status" value="1"/>
</dbReference>
<dbReference type="STRING" id="2880.D7FVL7"/>
<organism evidence="4 5">
    <name type="scientific">Ectocarpus siliculosus</name>
    <name type="common">Brown alga</name>
    <name type="synonym">Conferva siliculosa</name>
    <dbReference type="NCBI Taxonomy" id="2880"/>
    <lineage>
        <taxon>Eukaryota</taxon>
        <taxon>Sar</taxon>
        <taxon>Stramenopiles</taxon>
        <taxon>Ochrophyta</taxon>
        <taxon>PX clade</taxon>
        <taxon>Phaeophyceae</taxon>
        <taxon>Ectocarpales</taxon>
        <taxon>Ectocarpaceae</taxon>
        <taxon>Ectocarpus</taxon>
    </lineage>
</organism>
<gene>
    <name evidence="4" type="ORF">Esi_0295_0020</name>
</gene>
<dbReference type="PANTHER" id="PTHR48010:SF58">
    <property type="entry name" value="RECEPTOR PROTEIN KINASE-LIKE PROTEIN ZAR1"/>
    <property type="match status" value="1"/>
</dbReference>
<dbReference type="Pfam" id="PF07699">
    <property type="entry name" value="Ephrin_rec_like"/>
    <property type="match status" value="1"/>
</dbReference>
<feature type="domain" description="Tyrosine-protein kinase ephrin type A/B receptor-like" evidence="3">
    <location>
        <begin position="363"/>
        <end position="412"/>
    </location>
</feature>
<keyword evidence="4" id="KW-0675">Receptor</keyword>
<evidence type="ECO:0000256" key="2">
    <source>
        <dbReference type="SAM" id="SignalP"/>
    </source>
</evidence>
<dbReference type="OrthoDB" id="195103at2759"/>
<keyword evidence="1" id="KW-0472">Membrane</keyword>
<evidence type="ECO:0000313" key="5">
    <source>
        <dbReference type="Proteomes" id="UP000002630"/>
    </source>
</evidence>
<evidence type="ECO:0000313" key="4">
    <source>
        <dbReference type="EMBL" id="CBJ31938.1"/>
    </source>
</evidence>
<keyword evidence="5" id="KW-1185">Reference proteome</keyword>
<dbReference type="SMART" id="SM01411">
    <property type="entry name" value="Ephrin_rec_like"/>
    <property type="match status" value="4"/>
</dbReference>
<evidence type="ECO:0000256" key="1">
    <source>
        <dbReference type="SAM" id="Phobius"/>
    </source>
</evidence>
<proteinExistence type="predicted"/>
<accession>D7FVL7</accession>
<feature type="transmembrane region" description="Helical" evidence="1">
    <location>
        <begin position="571"/>
        <end position="594"/>
    </location>
</feature>
<dbReference type="InterPro" id="IPR050994">
    <property type="entry name" value="At_inactive_RLKs"/>
</dbReference>